<evidence type="ECO:0000313" key="2">
    <source>
        <dbReference type="Ensembl" id="ENSFCTP00005018187.1"/>
    </source>
</evidence>
<reference evidence="2" key="3">
    <citation type="submission" date="2025-09" db="UniProtKB">
        <authorList>
            <consortium name="Ensembl"/>
        </authorList>
    </citation>
    <scope>IDENTIFICATION</scope>
    <source>
        <strain evidence="2">breed Abyssinian</strain>
    </source>
</reference>
<reference evidence="2" key="2">
    <citation type="submission" date="2025-08" db="UniProtKB">
        <authorList>
            <consortium name="Ensembl"/>
        </authorList>
    </citation>
    <scope>IDENTIFICATION</scope>
    <source>
        <strain evidence="2">breed Abyssinian</strain>
    </source>
</reference>
<dbReference type="Proteomes" id="UP000823872">
    <property type="component" value="Chromosome D4"/>
</dbReference>
<sequence>MMLFHHLLSVPVLGVGLRDPPPTATLPRASRPPRSEFDLDFVSRMIPEVERAALLEVATTLLLVEVPERPIQGRRDVSEGTLQSPEGGRLFRHTGGIPNMLLNAEGAQTYRCQVAVFIL</sequence>
<keyword evidence="1" id="KW-0732">Signal</keyword>
<feature type="signal peptide" evidence="1">
    <location>
        <begin position="1"/>
        <end position="16"/>
    </location>
</feature>
<accession>A0ABI7X7D0</accession>
<protein>
    <submittedName>
        <fullName evidence="2">Uncharacterized protein</fullName>
    </submittedName>
</protein>
<feature type="chain" id="PRO_5046411375" evidence="1">
    <location>
        <begin position="17"/>
        <end position="119"/>
    </location>
</feature>
<dbReference type="Gene3D" id="2.20.25.10">
    <property type="match status" value="1"/>
</dbReference>
<dbReference type="Ensembl" id="ENSFCTT00005027938.1">
    <property type="protein sequence ID" value="ENSFCTP00005018187.1"/>
    <property type="gene ID" value="ENSFCTG00005009998.1"/>
</dbReference>
<organism evidence="2 3">
    <name type="scientific">Felis catus</name>
    <name type="common">Cat</name>
    <name type="synonym">Felis silvestris catus</name>
    <dbReference type="NCBI Taxonomy" id="9685"/>
    <lineage>
        <taxon>Eukaryota</taxon>
        <taxon>Metazoa</taxon>
        <taxon>Chordata</taxon>
        <taxon>Craniata</taxon>
        <taxon>Vertebrata</taxon>
        <taxon>Euteleostomi</taxon>
        <taxon>Mammalia</taxon>
        <taxon>Eutheria</taxon>
        <taxon>Laurasiatheria</taxon>
        <taxon>Carnivora</taxon>
        <taxon>Feliformia</taxon>
        <taxon>Felidae</taxon>
        <taxon>Felinae</taxon>
        <taxon>Felis</taxon>
    </lineage>
</organism>
<keyword evidence="3" id="KW-1185">Reference proteome</keyword>
<reference evidence="2 3" key="1">
    <citation type="submission" date="2021-02" db="EMBL/GenBank/DDBJ databases">
        <title>Safari Cat Assemblies.</title>
        <authorList>
            <person name="Bredemeyer K.R."/>
            <person name="Murphy W.J."/>
        </authorList>
    </citation>
    <scope>NUCLEOTIDE SEQUENCE [LARGE SCALE GENOMIC DNA]</scope>
</reference>
<evidence type="ECO:0000256" key="1">
    <source>
        <dbReference type="SAM" id="SignalP"/>
    </source>
</evidence>
<proteinExistence type="predicted"/>
<evidence type="ECO:0000313" key="3">
    <source>
        <dbReference type="Proteomes" id="UP000823872"/>
    </source>
</evidence>
<name>A0ABI7X7D0_FELCA</name>